<reference evidence="2 3" key="1">
    <citation type="submission" date="2024-08" db="EMBL/GenBank/DDBJ databases">
        <authorList>
            <person name="Lu H."/>
        </authorList>
    </citation>
    <scope>NUCLEOTIDE SEQUENCE [LARGE SCALE GENOMIC DNA]</scope>
    <source>
        <strain evidence="2 3">DXS20W</strain>
    </source>
</reference>
<sequence>MTSAPTTAQPSAPADGTHAAAMHRLDPGACPPDMLGRDAADVTPYRHV</sequence>
<name>A0ABW7GP37_9BURK</name>
<organism evidence="2 3">
    <name type="scientific">Pelomonas lactea</name>
    <dbReference type="NCBI Taxonomy" id="3299030"/>
    <lineage>
        <taxon>Bacteria</taxon>
        <taxon>Pseudomonadati</taxon>
        <taxon>Pseudomonadota</taxon>
        <taxon>Betaproteobacteria</taxon>
        <taxon>Burkholderiales</taxon>
        <taxon>Sphaerotilaceae</taxon>
        <taxon>Roseateles</taxon>
    </lineage>
</organism>
<feature type="region of interest" description="Disordered" evidence="1">
    <location>
        <begin position="1"/>
        <end position="48"/>
    </location>
</feature>
<dbReference type="RefSeq" id="WP_394512881.1">
    <property type="nucleotide sequence ID" value="NZ_JBIGHX010000007.1"/>
</dbReference>
<keyword evidence="3" id="KW-1185">Reference proteome</keyword>
<proteinExistence type="predicted"/>
<dbReference type="Proteomes" id="UP001606302">
    <property type="component" value="Unassembled WGS sequence"/>
</dbReference>
<evidence type="ECO:0000313" key="2">
    <source>
        <dbReference type="EMBL" id="MFG6463703.1"/>
    </source>
</evidence>
<protein>
    <submittedName>
        <fullName evidence="2">Uncharacterized protein</fullName>
    </submittedName>
</protein>
<dbReference type="EMBL" id="JBIGHX010000007">
    <property type="protein sequence ID" value="MFG6463703.1"/>
    <property type="molecule type" value="Genomic_DNA"/>
</dbReference>
<evidence type="ECO:0000313" key="3">
    <source>
        <dbReference type="Proteomes" id="UP001606302"/>
    </source>
</evidence>
<comment type="caution">
    <text evidence="2">The sequence shown here is derived from an EMBL/GenBank/DDBJ whole genome shotgun (WGS) entry which is preliminary data.</text>
</comment>
<feature type="compositionally biased region" description="Low complexity" evidence="1">
    <location>
        <begin position="1"/>
        <end position="14"/>
    </location>
</feature>
<accession>A0ABW7GP37</accession>
<evidence type="ECO:0000256" key="1">
    <source>
        <dbReference type="SAM" id="MobiDB-lite"/>
    </source>
</evidence>
<gene>
    <name evidence="2" type="ORF">ACG04Q_19165</name>
</gene>